<dbReference type="PRINTS" id="PR00260">
    <property type="entry name" value="CHEMTRNSDUCR"/>
</dbReference>
<dbReference type="KEGG" id="cint:HZF06_01865"/>
<keyword evidence="1 3" id="KW-0807">Transducer</keyword>
<dbReference type="InterPro" id="IPR004090">
    <property type="entry name" value="Chemotax_Me-accpt_rcpt"/>
</dbReference>
<dbReference type="PROSITE" id="PS50111">
    <property type="entry name" value="CHEMOTAXIS_TRANSDUC_2"/>
    <property type="match status" value="1"/>
</dbReference>
<feature type="domain" description="Methyl-accepting transducer" evidence="5">
    <location>
        <begin position="300"/>
        <end position="536"/>
    </location>
</feature>
<dbReference type="SMART" id="SM00283">
    <property type="entry name" value="MA"/>
    <property type="match status" value="1"/>
</dbReference>
<reference evidence="7 8" key="1">
    <citation type="submission" date="2020-07" db="EMBL/GenBank/DDBJ databases">
        <title>Electron transfer.</title>
        <authorList>
            <person name="Huang L."/>
            <person name="Liu X."/>
            <person name="Zhou S."/>
        </authorList>
    </citation>
    <scope>NUCLEOTIDE SEQUENCE [LARGE SCALE GENOMIC DNA]</scope>
    <source>
        <strain evidence="7 8">Lx1</strain>
    </source>
</reference>
<evidence type="ECO:0000256" key="1">
    <source>
        <dbReference type="ARBA" id="ARBA00023224"/>
    </source>
</evidence>
<evidence type="ECO:0000313" key="8">
    <source>
        <dbReference type="Proteomes" id="UP000512286"/>
    </source>
</evidence>
<dbReference type="InterPro" id="IPR003660">
    <property type="entry name" value="HAMP_dom"/>
</dbReference>
<sequence length="586" mass="63845">MDFFKNVKLTQKISLLSISFLIFLTIIGVTSVKQLTVLNNKIMELNEQRVAPIIKLENIKSDIEYIRYEGNSLMDASDEDEKKTIKDAIATKVSDIDEALLEYKDDEDFSSLFSNYDAFIVAKDTFVENSEQRGLIQQNGAHLEGLIPLESQDGNGAGGIPNNMQAFDETKIALVESFDEVINNHVLEAQNTYQDSKDDYKKTVMILISIVVICIVISLLLSIVIIRSIIVPVKKVTGKLKEVSESNGDLTQRINYESKDEIGQLSKSFDLFMDKLQSIIKEVASSAEVIESSSGQLSKATAITTESLEEISKTVVDISGGASDGAASAEETTAGLSEAARFSEAASDASRKTAYNSKKVKESAEDGANKIDEIVSSITNIASSSKEVSVIINELDYSSRKIGDIIKIITSISEQTNLLALNAAIEAARAGDAGKGFNVVSDEIRKLADESSKAARDIYELVKENQLKSASAVSSVNQVEEKVAKGVEKASEVGESIQNIIKNVKEIVVEIEQIDKANVQQVESAKEIEQAINNIALSSNEIASGTENISSSIEEQLKTMNGIEKTTEDLLEMSRRLSKITSGFKV</sequence>
<dbReference type="CDD" id="cd06225">
    <property type="entry name" value="HAMP"/>
    <property type="match status" value="1"/>
</dbReference>
<proteinExistence type="inferred from homology"/>
<dbReference type="Pfam" id="PF00672">
    <property type="entry name" value="HAMP"/>
    <property type="match status" value="1"/>
</dbReference>
<dbReference type="AlphaFoldDB" id="A0A7D6ZV05"/>
<dbReference type="PROSITE" id="PS50885">
    <property type="entry name" value="HAMP"/>
    <property type="match status" value="1"/>
</dbReference>
<dbReference type="GO" id="GO:0016020">
    <property type="term" value="C:membrane"/>
    <property type="evidence" value="ECO:0007669"/>
    <property type="project" value="InterPro"/>
</dbReference>
<feature type="domain" description="HAMP" evidence="6">
    <location>
        <begin position="227"/>
        <end position="281"/>
    </location>
</feature>
<protein>
    <submittedName>
        <fullName evidence="7">Methyl-accepting chemotaxis protein</fullName>
    </submittedName>
</protein>
<dbReference type="InterPro" id="IPR024478">
    <property type="entry name" value="HlyB_4HB_MCP"/>
</dbReference>
<dbReference type="GO" id="GO:0004888">
    <property type="term" value="F:transmembrane signaling receptor activity"/>
    <property type="evidence" value="ECO:0007669"/>
    <property type="project" value="InterPro"/>
</dbReference>
<dbReference type="PANTHER" id="PTHR32089">
    <property type="entry name" value="METHYL-ACCEPTING CHEMOTAXIS PROTEIN MCPB"/>
    <property type="match status" value="1"/>
</dbReference>
<dbReference type="Gene3D" id="1.10.287.950">
    <property type="entry name" value="Methyl-accepting chemotaxis protein"/>
    <property type="match status" value="1"/>
</dbReference>
<evidence type="ECO:0000259" key="5">
    <source>
        <dbReference type="PROSITE" id="PS50111"/>
    </source>
</evidence>
<dbReference type="GO" id="GO:0006935">
    <property type="term" value="P:chemotaxis"/>
    <property type="evidence" value="ECO:0007669"/>
    <property type="project" value="InterPro"/>
</dbReference>
<accession>A0A7D6ZV05</accession>
<evidence type="ECO:0000256" key="2">
    <source>
        <dbReference type="ARBA" id="ARBA00029447"/>
    </source>
</evidence>
<dbReference type="Proteomes" id="UP000512286">
    <property type="component" value="Chromosome"/>
</dbReference>
<dbReference type="EMBL" id="CP059378">
    <property type="protein sequence ID" value="QLY80353.1"/>
    <property type="molecule type" value="Genomic_DNA"/>
</dbReference>
<feature type="transmembrane region" description="Helical" evidence="4">
    <location>
        <begin position="13"/>
        <end position="32"/>
    </location>
</feature>
<dbReference type="CDD" id="cd11386">
    <property type="entry name" value="MCP_signal"/>
    <property type="match status" value="1"/>
</dbReference>
<dbReference type="PANTHER" id="PTHR32089:SF112">
    <property type="entry name" value="LYSOZYME-LIKE PROTEIN-RELATED"/>
    <property type="match status" value="1"/>
</dbReference>
<dbReference type="Pfam" id="PF12729">
    <property type="entry name" value="4HB_MCP_1"/>
    <property type="match status" value="1"/>
</dbReference>
<dbReference type="Gene3D" id="6.10.340.10">
    <property type="match status" value="1"/>
</dbReference>
<evidence type="ECO:0000256" key="4">
    <source>
        <dbReference type="SAM" id="Phobius"/>
    </source>
</evidence>
<keyword evidence="4" id="KW-0472">Membrane</keyword>
<dbReference type="Pfam" id="PF00015">
    <property type="entry name" value="MCPsignal"/>
    <property type="match status" value="1"/>
</dbReference>
<dbReference type="SUPFAM" id="SSF58104">
    <property type="entry name" value="Methyl-accepting chemotaxis protein (MCP) signaling domain"/>
    <property type="match status" value="1"/>
</dbReference>
<dbReference type="InterPro" id="IPR004089">
    <property type="entry name" value="MCPsignal_dom"/>
</dbReference>
<comment type="similarity">
    <text evidence="2">Belongs to the methyl-accepting chemotaxis (MCP) protein family.</text>
</comment>
<evidence type="ECO:0000313" key="7">
    <source>
        <dbReference type="EMBL" id="QLY80353.1"/>
    </source>
</evidence>
<evidence type="ECO:0000256" key="3">
    <source>
        <dbReference type="PROSITE-ProRule" id="PRU00284"/>
    </source>
</evidence>
<keyword evidence="4" id="KW-0812">Transmembrane</keyword>
<organism evidence="7 8">
    <name type="scientific">Clostridium intestinale</name>
    <dbReference type="NCBI Taxonomy" id="36845"/>
    <lineage>
        <taxon>Bacteria</taxon>
        <taxon>Bacillati</taxon>
        <taxon>Bacillota</taxon>
        <taxon>Clostridia</taxon>
        <taxon>Eubacteriales</taxon>
        <taxon>Clostridiaceae</taxon>
        <taxon>Clostridium</taxon>
    </lineage>
</organism>
<dbReference type="GO" id="GO:0007165">
    <property type="term" value="P:signal transduction"/>
    <property type="evidence" value="ECO:0007669"/>
    <property type="project" value="UniProtKB-KW"/>
</dbReference>
<keyword evidence="4" id="KW-1133">Transmembrane helix</keyword>
<evidence type="ECO:0000259" key="6">
    <source>
        <dbReference type="PROSITE" id="PS50885"/>
    </source>
</evidence>
<dbReference type="RefSeq" id="WP_181602207.1">
    <property type="nucleotide sequence ID" value="NZ_CP059378.1"/>
</dbReference>
<dbReference type="SMART" id="SM00304">
    <property type="entry name" value="HAMP"/>
    <property type="match status" value="1"/>
</dbReference>
<feature type="transmembrane region" description="Helical" evidence="4">
    <location>
        <begin position="204"/>
        <end position="226"/>
    </location>
</feature>
<name>A0A7D6ZV05_9CLOT</name>
<gene>
    <name evidence="7" type="ORF">HZF06_01865</name>
</gene>